<evidence type="ECO:0000313" key="3">
    <source>
        <dbReference type="EMBL" id="QJR04066.1"/>
    </source>
</evidence>
<proteinExistence type="predicted"/>
<evidence type="ECO:0000313" key="6">
    <source>
        <dbReference type="Proteomes" id="UP000280708"/>
    </source>
</evidence>
<evidence type="ECO:0000313" key="2">
    <source>
        <dbReference type="EMBL" id="QHD69043.1"/>
    </source>
</evidence>
<reference evidence="2 8" key="3">
    <citation type="submission" date="2019-12" db="EMBL/GenBank/DDBJ databases">
        <title>Functional and genomic insights into the Sphingobium yanoikuyae YC-JY1, a bacterium efficiently degrading bisphenol A.</title>
        <authorList>
            <person name="Jia Y."/>
            <person name="Li X."/>
            <person name="Wang J."/>
            <person name="Eltoukhy A."/>
            <person name="Lamraoui I."/>
            <person name="Yan Y."/>
        </authorList>
    </citation>
    <scope>NUCLEOTIDE SEQUENCE [LARGE SCALE GENOMIC DNA]</scope>
    <source>
        <strain evidence="2 8">YC-JY1</strain>
    </source>
</reference>
<organism evidence="1 6">
    <name type="scientific">Sphingobium yanoikuyae</name>
    <name type="common">Sphingomonas yanoikuyae</name>
    <dbReference type="NCBI Taxonomy" id="13690"/>
    <lineage>
        <taxon>Bacteria</taxon>
        <taxon>Pseudomonadati</taxon>
        <taxon>Pseudomonadota</taxon>
        <taxon>Alphaproteobacteria</taxon>
        <taxon>Sphingomonadales</taxon>
        <taxon>Sphingomonadaceae</taxon>
        <taxon>Sphingobium</taxon>
    </lineage>
</organism>
<evidence type="ECO:0000313" key="5">
    <source>
        <dbReference type="EMBL" id="RSU54879.1"/>
    </source>
</evidence>
<name>A0A3G2UUQ7_SPHYA</name>
<evidence type="ECO:0000313" key="10">
    <source>
        <dbReference type="Proteomes" id="UP000515377"/>
    </source>
</evidence>
<sequence length="125" mass="13005">MALGAFVGAPRAFGRATMTIALNSALMCRQQEALHRQRAAETPLAHVRAVALRAAAAWGRQAVEAADIEAGVRRLLSAEDAAIALEFLIEDAAEPAEPANHVVSEGVAEATSIRQSPLHCGTGAP</sequence>
<gene>
    <name evidence="5" type="ORF">DAH51_18880</name>
    <name evidence="1" type="ORF">EBF16_18890</name>
    <name evidence="2" type="ORF">GS397_19585</name>
    <name evidence="4" type="ORF">H3V42_25820</name>
    <name evidence="3" type="ORF">HH800_18805</name>
</gene>
<evidence type="ECO:0000313" key="9">
    <source>
        <dbReference type="Proteomes" id="UP000502611"/>
    </source>
</evidence>
<dbReference type="Proteomes" id="UP000280708">
    <property type="component" value="Chromosome"/>
</dbReference>
<dbReference type="Proteomes" id="UP000502611">
    <property type="component" value="Chromosome"/>
</dbReference>
<evidence type="ECO:0000313" key="7">
    <source>
        <dbReference type="Proteomes" id="UP000287401"/>
    </source>
</evidence>
<reference evidence="5 7" key="1">
    <citation type="submission" date="2018-07" db="EMBL/GenBank/DDBJ databases">
        <title>Genomic and Epidemiologic Investigation of an Indolent Hospital Outbreak.</title>
        <authorList>
            <person name="Johnson R.C."/>
            <person name="Deming C."/>
            <person name="Conlan S."/>
            <person name="Zellmer C.J."/>
            <person name="Michelin A.V."/>
            <person name="Lee-Lin S."/>
            <person name="Thomas P.J."/>
            <person name="Park M."/>
            <person name="Weingarten R.A."/>
            <person name="Less J."/>
            <person name="Dekker J.P."/>
            <person name="Frank K.M."/>
            <person name="Musser K.A."/>
            <person name="Mcquiston J.R."/>
            <person name="Henderson D.K."/>
            <person name="Lau A.F."/>
            <person name="Palmore T.N."/>
            <person name="Segre J.A."/>
        </authorList>
    </citation>
    <scope>NUCLEOTIDE SEQUENCE [LARGE SCALE GENOMIC DNA]</scope>
    <source>
        <strain evidence="5 7">SK-NIH.Env6_1116</strain>
    </source>
</reference>
<evidence type="ECO:0000313" key="1">
    <source>
        <dbReference type="EMBL" id="AYO78773.1"/>
    </source>
</evidence>
<dbReference type="EMBL" id="CP033230">
    <property type="protein sequence ID" value="AYO78773.1"/>
    <property type="molecule type" value="Genomic_DNA"/>
</dbReference>
<evidence type="ECO:0000313" key="8">
    <source>
        <dbReference type="Proteomes" id="UP000464086"/>
    </source>
</evidence>
<reference evidence="1 6" key="2">
    <citation type="submission" date="2018-10" db="EMBL/GenBank/DDBJ databases">
        <title>Characterization and genome analysis of a novel bacterium Sphingobium yanoikuyae SJTF8 capable of degrading PAHs.</title>
        <authorList>
            <person name="Yin C."/>
            <person name="Xiong W."/>
            <person name="Liang R."/>
        </authorList>
    </citation>
    <scope>NUCLEOTIDE SEQUENCE [LARGE SCALE GENOMIC DNA]</scope>
    <source>
        <strain evidence="1 6">SJTF8</strain>
    </source>
</reference>
<dbReference type="Proteomes" id="UP000287401">
    <property type="component" value="Unassembled WGS sequence"/>
</dbReference>
<protein>
    <submittedName>
        <fullName evidence="1">Uncharacterized protein</fullName>
    </submittedName>
</protein>
<dbReference type="EMBL" id="CP053021">
    <property type="protein sequence ID" value="QJR04066.1"/>
    <property type="molecule type" value="Genomic_DNA"/>
</dbReference>
<dbReference type="AlphaFoldDB" id="A0A3G2UUQ7"/>
<reference evidence="4 10" key="5">
    <citation type="submission" date="2020-07" db="EMBL/GenBank/DDBJ databases">
        <title>Whole genome sequence of Sphingobium yanoikuyae A3.</title>
        <authorList>
            <person name="Han S.-S."/>
        </authorList>
    </citation>
    <scope>NUCLEOTIDE SEQUENCE [LARGE SCALE GENOMIC DNA]</scope>
    <source>
        <strain evidence="4 10">A3</strain>
    </source>
</reference>
<dbReference type="Proteomes" id="UP000515377">
    <property type="component" value="Chromosome"/>
</dbReference>
<reference evidence="3 9" key="4">
    <citation type="submission" date="2020-04" db="EMBL/GenBank/DDBJ databases">
        <title>The Whole Genome Analysis of High salt-tolerant Sphingobium yanoikuyae YC-XJ2 with Aryl organophosphorus flame retardants (aryl-OPFRs)-degrading capacity and characteristics of Related phosphotriesterase.</title>
        <authorList>
            <person name="Li X."/>
        </authorList>
    </citation>
    <scope>NUCLEOTIDE SEQUENCE [LARGE SCALE GENOMIC DNA]</scope>
    <source>
        <strain evidence="3 9">YC-XJ2</strain>
    </source>
</reference>
<dbReference type="Proteomes" id="UP000464086">
    <property type="component" value="Chromosome"/>
</dbReference>
<evidence type="ECO:0000313" key="4">
    <source>
        <dbReference type="EMBL" id="QNG45196.1"/>
    </source>
</evidence>
<accession>A0A3G2UUQ7</accession>
<dbReference type="EMBL" id="QRAL01000025">
    <property type="protein sequence ID" value="RSU54879.1"/>
    <property type="molecule type" value="Genomic_DNA"/>
</dbReference>
<dbReference type="EMBL" id="CP047218">
    <property type="protein sequence ID" value="QHD69043.1"/>
    <property type="molecule type" value="Genomic_DNA"/>
</dbReference>
<dbReference type="EMBL" id="CP060122">
    <property type="protein sequence ID" value="QNG45196.1"/>
    <property type="molecule type" value="Genomic_DNA"/>
</dbReference>